<keyword evidence="2" id="KW-0732">Signal</keyword>
<dbReference type="STRING" id="1246637.MTBBW1_420005"/>
<evidence type="ECO:0000313" key="3">
    <source>
        <dbReference type="EMBL" id="SLM31740.1"/>
    </source>
</evidence>
<gene>
    <name evidence="3" type="ORF">MTBBW1_420005</name>
</gene>
<dbReference type="PANTHER" id="PTHR12558:SF13">
    <property type="entry name" value="CELL DIVISION CYCLE PROTEIN 27 HOMOLOG"/>
    <property type="match status" value="1"/>
</dbReference>
<feature type="repeat" description="TPR" evidence="1">
    <location>
        <begin position="138"/>
        <end position="171"/>
    </location>
</feature>
<dbReference type="Pfam" id="PF13414">
    <property type="entry name" value="TPR_11"/>
    <property type="match status" value="1"/>
</dbReference>
<dbReference type="SMART" id="SM00028">
    <property type="entry name" value="TPR"/>
    <property type="match status" value="6"/>
</dbReference>
<sequence length="254" mass="28707">MKKSCILMLMISLMLSSCSTSSSPKVDRHQSKMASATRELGEAYMAQGNYTAALKEFITAEKVIPNDPYLQNDLGLAYMAKNRFDLAEIHFKKAIELNPEYVPAKNNLGSAYLKGEKWDLAIECFKEISDNLLYATPHYPLSNLGWAYLGKGDMKIAEHYFQRSLKEQPDFINAIHGLATVYIIESNFSQALDLLKEGIKRNSQTSAVAILHSDIAKVYERYGNYKEADRHWRKVLEIAPQSSSLAQEANKKIK</sequence>
<evidence type="ECO:0000313" key="4">
    <source>
        <dbReference type="Proteomes" id="UP000191931"/>
    </source>
</evidence>
<dbReference type="AlphaFoldDB" id="A0A1W1HH13"/>
<dbReference type="EMBL" id="FWEV01000284">
    <property type="protein sequence ID" value="SLM31740.1"/>
    <property type="molecule type" value="Genomic_DNA"/>
</dbReference>
<dbReference type="PROSITE" id="PS51257">
    <property type="entry name" value="PROKAR_LIPOPROTEIN"/>
    <property type="match status" value="1"/>
</dbReference>
<accession>A0A1W1HH13</accession>
<dbReference type="OrthoDB" id="9815059at2"/>
<evidence type="ECO:0000256" key="2">
    <source>
        <dbReference type="SAM" id="SignalP"/>
    </source>
</evidence>
<dbReference type="Gene3D" id="1.25.40.10">
    <property type="entry name" value="Tetratricopeptide repeat domain"/>
    <property type="match status" value="2"/>
</dbReference>
<feature type="repeat" description="TPR" evidence="1">
    <location>
        <begin position="68"/>
        <end position="101"/>
    </location>
</feature>
<dbReference type="SUPFAM" id="SSF48452">
    <property type="entry name" value="TPR-like"/>
    <property type="match status" value="1"/>
</dbReference>
<dbReference type="InterPro" id="IPR019734">
    <property type="entry name" value="TPR_rpt"/>
</dbReference>
<name>A0A1W1HH13_9BACT</name>
<dbReference type="PANTHER" id="PTHR12558">
    <property type="entry name" value="CELL DIVISION CYCLE 16,23,27"/>
    <property type="match status" value="1"/>
</dbReference>
<protein>
    <submittedName>
        <fullName evidence="3">TPR repeat domain protein</fullName>
    </submittedName>
</protein>
<dbReference type="InterPro" id="IPR011990">
    <property type="entry name" value="TPR-like_helical_dom_sf"/>
</dbReference>
<keyword evidence="4" id="KW-1185">Reference proteome</keyword>
<dbReference type="RefSeq" id="WP_080800787.1">
    <property type="nucleotide sequence ID" value="NZ_LT828541.1"/>
</dbReference>
<keyword evidence="1" id="KW-0802">TPR repeat</keyword>
<feature type="repeat" description="TPR" evidence="1">
    <location>
        <begin position="34"/>
        <end position="67"/>
    </location>
</feature>
<feature type="signal peptide" evidence="2">
    <location>
        <begin position="1"/>
        <end position="22"/>
    </location>
</feature>
<feature type="chain" id="PRO_5012619207" evidence="2">
    <location>
        <begin position="23"/>
        <end position="254"/>
    </location>
</feature>
<evidence type="ECO:0000256" key="1">
    <source>
        <dbReference type="PROSITE-ProRule" id="PRU00339"/>
    </source>
</evidence>
<proteinExistence type="predicted"/>
<organism evidence="3 4">
    <name type="scientific">Desulfamplus magnetovallimortis</name>
    <dbReference type="NCBI Taxonomy" id="1246637"/>
    <lineage>
        <taxon>Bacteria</taxon>
        <taxon>Pseudomonadati</taxon>
        <taxon>Thermodesulfobacteriota</taxon>
        <taxon>Desulfobacteria</taxon>
        <taxon>Desulfobacterales</taxon>
        <taxon>Desulfobacteraceae</taxon>
        <taxon>Desulfamplus</taxon>
    </lineage>
</organism>
<reference evidence="3 4" key="1">
    <citation type="submission" date="2017-03" db="EMBL/GenBank/DDBJ databases">
        <authorList>
            <person name="Afonso C.L."/>
            <person name="Miller P.J."/>
            <person name="Scott M.A."/>
            <person name="Spackman E."/>
            <person name="Goraichik I."/>
            <person name="Dimitrov K.M."/>
            <person name="Suarez D.L."/>
            <person name="Swayne D.E."/>
        </authorList>
    </citation>
    <scope>NUCLEOTIDE SEQUENCE [LARGE SCALE GENOMIC DNA]</scope>
    <source>
        <strain evidence="3">PRJEB14757</strain>
    </source>
</reference>
<dbReference type="PROSITE" id="PS50005">
    <property type="entry name" value="TPR"/>
    <property type="match status" value="4"/>
</dbReference>
<dbReference type="Proteomes" id="UP000191931">
    <property type="component" value="Unassembled WGS sequence"/>
</dbReference>
<dbReference type="Pfam" id="PF13181">
    <property type="entry name" value="TPR_8"/>
    <property type="match status" value="1"/>
</dbReference>
<feature type="repeat" description="TPR" evidence="1">
    <location>
        <begin position="209"/>
        <end position="242"/>
    </location>
</feature>